<dbReference type="Gene3D" id="1.10.168.10">
    <property type="entry name" value="Phosducin, domain 2"/>
    <property type="match status" value="1"/>
</dbReference>
<evidence type="ECO:0000256" key="1">
    <source>
        <dbReference type="ARBA" id="ARBA00009686"/>
    </source>
</evidence>
<keyword evidence="3" id="KW-0175">Coiled coil</keyword>
<evidence type="ECO:0000256" key="4">
    <source>
        <dbReference type="SAM" id="MobiDB-lite"/>
    </source>
</evidence>
<dbReference type="Gene3D" id="3.40.30.10">
    <property type="entry name" value="Glutaredoxin"/>
    <property type="match status" value="1"/>
</dbReference>
<dbReference type="Pfam" id="PF02114">
    <property type="entry name" value="Phosducin"/>
    <property type="match status" value="1"/>
</dbReference>
<feature type="region of interest" description="Disordered" evidence="4">
    <location>
        <begin position="1"/>
        <end position="58"/>
    </location>
</feature>
<protein>
    <recommendedName>
        <fullName evidence="5">Phosducin domain-containing protein</fullName>
    </recommendedName>
</protein>
<reference evidence="6" key="2">
    <citation type="submission" date="2015-02" db="UniProtKB">
        <authorList>
            <consortium name="EnsemblMetazoa"/>
        </authorList>
    </citation>
    <scope>IDENTIFICATION</scope>
</reference>
<dbReference type="InterPro" id="IPR051499">
    <property type="entry name" value="Phosducin-like_reg"/>
</dbReference>
<dbReference type="OMA" id="GIIEMMP"/>
<proteinExistence type="inferred from homology"/>
<dbReference type="PRINTS" id="PR00677">
    <property type="entry name" value="PHOSDUCIN"/>
</dbReference>
<dbReference type="eggNOG" id="KOG3171">
    <property type="taxonomic scope" value="Eukaryota"/>
</dbReference>
<dbReference type="EMBL" id="AFFK01020810">
    <property type="status" value="NOT_ANNOTATED_CDS"/>
    <property type="molecule type" value="Genomic_DNA"/>
</dbReference>
<evidence type="ECO:0000256" key="3">
    <source>
        <dbReference type="SAM" id="Coils"/>
    </source>
</evidence>
<dbReference type="SUPFAM" id="SSF52833">
    <property type="entry name" value="Thioredoxin-like"/>
    <property type="match status" value="1"/>
</dbReference>
<reference evidence="7" key="1">
    <citation type="submission" date="2011-05" db="EMBL/GenBank/DDBJ databases">
        <authorList>
            <person name="Richards S.R."/>
            <person name="Qu J."/>
            <person name="Jiang H."/>
            <person name="Jhangiani S.N."/>
            <person name="Agravi P."/>
            <person name="Goodspeed R."/>
            <person name="Gross S."/>
            <person name="Mandapat C."/>
            <person name="Jackson L."/>
            <person name="Mathew T."/>
            <person name="Pu L."/>
            <person name="Thornton R."/>
            <person name="Saada N."/>
            <person name="Wilczek-Boney K.B."/>
            <person name="Lee S."/>
            <person name="Kovar C."/>
            <person name="Wu Y."/>
            <person name="Scherer S.E."/>
            <person name="Worley K.C."/>
            <person name="Muzny D.M."/>
            <person name="Gibbs R."/>
        </authorList>
    </citation>
    <scope>NUCLEOTIDE SEQUENCE</scope>
    <source>
        <strain evidence="7">Brora</strain>
    </source>
</reference>
<dbReference type="Proteomes" id="UP000014500">
    <property type="component" value="Unassembled WGS sequence"/>
</dbReference>
<keyword evidence="2" id="KW-0597">Phosphoprotein</keyword>
<comment type="similarity">
    <text evidence="1">Belongs to the phosducin family.</text>
</comment>
<name>T1J184_STRMM</name>
<dbReference type="HOGENOM" id="CLU_085598_0_0_1"/>
<keyword evidence="7" id="KW-1185">Reference proteome</keyword>
<dbReference type="PANTHER" id="PTHR46052:SF1">
    <property type="entry name" value="PHOSDUCIN-LIKE PROTEIN"/>
    <property type="match status" value="1"/>
</dbReference>
<feature type="coiled-coil region" evidence="3">
    <location>
        <begin position="67"/>
        <end position="114"/>
    </location>
</feature>
<dbReference type="CDD" id="cd02987">
    <property type="entry name" value="Phd_like_Phd"/>
    <property type="match status" value="1"/>
</dbReference>
<feature type="compositionally biased region" description="Basic and acidic residues" evidence="4">
    <location>
        <begin position="1"/>
        <end position="10"/>
    </location>
</feature>
<dbReference type="EnsemblMetazoa" id="SMAR007301-RA">
    <property type="protein sequence ID" value="SMAR007301-PA"/>
    <property type="gene ID" value="SMAR007301"/>
</dbReference>
<dbReference type="AlphaFoldDB" id="T1J184"/>
<dbReference type="InterPro" id="IPR024253">
    <property type="entry name" value="Phosducin_thioredoxin-like_dom"/>
</dbReference>
<dbReference type="InterPro" id="IPR036249">
    <property type="entry name" value="Thioredoxin-like_sf"/>
</dbReference>
<accession>T1J184</accession>
<dbReference type="STRING" id="126957.T1J184"/>
<evidence type="ECO:0000259" key="5">
    <source>
        <dbReference type="Pfam" id="PF02114"/>
    </source>
</evidence>
<dbReference type="PhylomeDB" id="T1J184"/>
<dbReference type="GO" id="GO:0008277">
    <property type="term" value="P:regulation of G protein-coupled receptor signaling pathway"/>
    <property type="evidence" value="ECO:0007669"/>
    <property type="project" value="InterPro"/>
</dbReference>
<organism evidence="6 7">
    <name type="scientific">Strigamia maritima</name>
    <name type="common">European centipede</name>
    <name type="synonym">Geophilus maritimus</name>
    <dbReference type="NCBI Taxonomy" id="126957"/>
    <lineage>
        <taxon>Eukaryota</taxon>
        <taxon>Metazoa</taxon>
        <taxon>Ecdysozoa</taxon>
        <taxon>Arthropoda</taxon>
        <taxon>Myriapoda</taxon>
        <taxon>Chilopoda</taxon>
        <taxon>Pleurostigmophora</taxon>
        <taxon>Geophilomorpha</taxon>
        <taxon>Linotaeniidae</taxon>
        <taxon>Strigamia</taxon>
    </lineage>
</organism>
<evidence type="ECO:0000313" key="7">
    <source>
        <dbReference type="Proteomes" id="UP000014500"/>
    </source>
</evidence>
<feature type="compositionally biased region" description="Polar residues" evidence="4">
    <location>
        <begin position="40"/>
        <end position="54"/>
    </location>
</feature>
<evidence type="ECO:0000313" key="6">
    <source>
        <dbReference type="EnsemblMetazoa" id="SMAR007301-PA"/>
    </source>
</evidence>
<feature type="domain" description="Phosducin" evidence="5">
    <location>
        <begin position="39"/>
        <end position="259"/>
    </location>
</feature>
<dbReference type="InterPro" id="IPR001200">
    <property type="entry name" value="Phosducin"/>
</dbReference>
<sequence length="268" mass="30560">MATLDDKLLGEKVQNYCSSSSENNSDDENEPTTDTRASESKQNIEQWDGTSVNTGPKGVLRDWQRFKQLETERREEQEAEKLNLMKKLSLNCRSQIEDEEAKKEEEELEELLHDDFLKVYLQKRMEEMLTKIKSLPVFGRVINLNSADEFLDAVDKEQKDVTIVIHLYEDNNSSCEAMNGCLTSLSEDYPQVKFCRLKASIAGLSKHFKINGIPALLIYKSGQIMGNFVKMGKEFGDDFYASDVETFLIDHGLLPDKTLVPSLIRGTE</sequence>
<evidence type="ECO:0000256" key="2">
    <source>
        <dbReference type="ARBA" id="ARBA00022553"/>
    </source>
</evidence>
<dbReference type="InterPro" id="IPR023196">
    <property type="entry name" value="Phosducin_N_dom_sf"/>
</dbReference>
<dbReference type="PANTHER" id="PTHR46052">
    <property type="entry name" value="PHOSDUCIN-LIKE PROTEIN"/>
    <property type="match status" value="1"/>
</dbReference>